<accession>A0A1G7TC87</accession>
<sequence>MNMDIARHLEGFFTNISADARITVTHISVYTAILQTTYKLGTNCLAMFSFELMQMAKISSGKTYYKAVRELNEFGYIRYEPSFNKNRPSRIVLPDPLN</sequence>
<reference evidence="2" key="1">
    <citation type="submission" date="2016-10" db="EMBL/GenBank/DDBJ databases">
        <authorList>
            <person name="Varghese N."/>
            <person name="Submissions S."/>
        </authorList>
    </citation>
    <scope>NUCLEOTIDE SEQUENCE [LARGE SCALE GENOMIC DNA]</scope>
    <source>
        <strain evidence="2">DSM 25329</strain>
    </source>
</reference>
<dbReference type="STRING" id="659014.SAMN04487996_117167"/>
<evidence type="ECO:0008006" key="3">
    <source>
        <dbReference type="Google" id="ProtNLM"/>
    </source>
</evidence>
<dbReference type="AlphaFoldDB" id="A0A1G7TC87"/>
<keyword evidence="2" id="KW-1185">Reference proteome</keyword>
<evidence type="ECO:0000313" key="2">
    <source>
        <dbReference type="Proteomes" id="UP000198748"/>
    </source>
</evidence>
<dbReference type="EMBL" id="FNAN01000017">
    <property type="protein sequence ID" value="SDG32801.1"/>
    <property type="molecule type" value="Genomic_DNA"/>
</dbReference>
<dbReference type="Proteomes" id="UP000198748">
    <property type="component" value="Unassembled WGS sequence"/>
</dbReference>
<evidence type="ECO:0000313" key="1">
    <source>
        <dbReference type="EMBL" id="SDG32801.1"/>
    </source>
</evidence>
<name>A0A1G7TC87_9BACT</name>
<organism evidence="1 2">
    <name type="scientific">Dyadobacter soli</name>
    <dbReference type="NCBI Taxonomy" id="659014"/>
    <lineage>
        <taxon>Bacteria</taxon>
        <taxon>Pseudomonadati</taxon>
        <taxon>Bacteroidota</taxon>
        <taxon>Cytophagia</taxon>
        <taxon>Cytophagales</taxon>
        <taxon>Spirosomataceae</taxon>
        <taxon>Dyadobacter</taxon>
    </lineage>
</organism>
<gene>
    <name evidence="1" type="ORF">SAMN04487996_117167</name>
</gene>
<protein>
    <recommendedName>
        <fullName evidence="3">Helix-turn-helix domain-containing protein</fullName>
    </recommendedName>
</protein>
<proteinExistence type="predicted"/>
<dbReference type="OrthoDB" id="1442826at2"/>